<dbReference type="AlphaFoldDB" id="A0AAN7GTJ2"/>
<proteinExistence type="predicted"/>
<dbReference type="Pfam" id="PF11915">
    <property type="entry name" value="DUF3433"/>
    <property type="match status" value="1"/>
</dbReference>
<keyword evidence="1" id="KW-0472">Membrane</keyword>
<dbReference type="InterPro" id="IPR021840">
    <property type="entry name" value="DUF3433"/>
</dbReference>
<feature type="transmembrane region" description="Helical" evidence="1">
    <location>
        <begin position="183"/>
        <end position="209"/>
    </location>
</feature>
<dbReference type="PANTHER" id="PTHR37544">
    <property type="entry name" value="SPRAY-RELATED"/>
    <property type="match status" value="1"/>
</dbReference>
<feature type="transmembrane region" description="Helical" evidence="1">
    <location>
        <begin position="12"/>
        <end position="30"/>
    </location>
</feature>
<organism evidence="2 3">
    <name type="scientific">Podospora fimiseda</name>
    <dbReference type="NCBI Taxonomy" id="252190"/>
    <lineage>
        <taxon>Eukaryota</taxon>
        <taxon>Fungi</taxon>
        <taxon>Dikarya</taxon>
        <taxon>Ascomycota</taxon>
        <taxon>Pezizomycotina</taxon>
        <taxon>Sordariomycetes</taxon>
        <taxon>Sordariomycetidae</taxon>
        <taxon>Sordariales</taxon>
        <taxon>Podosporaceae</taxon>
        <taxon>Podospora</taxon>
    </lineage>
</organism>
<evidence type="ECO:0000256" key="1">
    <source>
        <dbReference type="SAM" id="Phobius"/>
    </source>
</evidence>
<evidence type="ECO:0000313" key="2">
    <source>
        <dbReference type="EMBL" id="KAK4224238.1"/>
    </source>
</evidence>
<name>A0AAN7GTJ2_9PEZI</name>
<reference evidence="2" key="1">
    <citation type="journal article" date="2023" name="Mol. Phylogenet. Evol.">
        <title>Genome-scale phylogeny and comparative genomics of the fungal order Sordariales.</title>
        <authorList>
            <person name="Hensen N."/>
            <person name="Bonometti L."/>
            <person name="Westerberg I."/>
            <person name="Brannstrom I.O."/>
            <person name="Guillou S."/>
            <person name="Cros-Aarteil S."/>
            <person name="Calhoun S."/>
            <person name="Haridas S."/>
            <person name="Kuo A."/>
            <person name="Mondo S."/>
            <person name="Pangilinan J."/>
            <person name="Riley R."/>
            <person name="LaButti K."/>
            <person name="Andreopoulos B."/>
            <person name="Lipzen A."/>
            <person name="Chen C."/>
            <person name="Yan M."/>
            <person name="Daum C."/>
            <person name="Ng V."/>
            <person name="Clum A."/>
            <person name="Steindorff A."/>
            <person name="Ohm R.A."/>
            <person name="Martin F."/>
            <person name="Silar P."/>
            <person name="Natvig D.O."/>
            <person name="Lalanne C."/>
            <person name="Gautier V."/>
            <person name="Ament-Velasquez S.L."/>
            <person name="Kruys A."/>
            <person name="Hutchinson M.I."/>
            <person name="Powell A.J."/>
            <person name="Barry K."/>
            <person name="Miller A.N."/>
            <person name="Grigoriev I.V."/>
            <person name="Debuchy R."/>
            <person name="Gladieux P."/>
            <person name="Hiltunen Thoren M."/>
            <person name="Johannesson H."/>
        </authorList>
    </citation>
    <scope>NUCLEOTIDE SEQUENCE</scope>
    <source>
        <strain evidence="2">CBS 990.96</strain>
    </source>
</reference>
<sequence>MAEYCNATIDNRLLLGILLHSPALFNLTLLKGLTERFIRDYTIQVINTGLTEFVSERKPATVSTSINRLVMRSDASHLMATALRVSAFLMVFLMISTSLYGYCPLPPNTIANVAISLANSRLALGHFHGLGASGSASLLHTSQTFEYQSTQGPASFSIEAIPIPTKDFTRKMNDNQKKPKQPLALWPAVRVAIMLNGAVIIATLEVLLWISNATGGVVGLMDSNTVARFLWSVGPALISTLFAAYLSTLDSSLRCREPLYRMCSNSASEFRSTVGLNALDRSILGIVYSQIKTRSFSTLCITLASLLGSLLTVLSASLFATKSTEGHTPSLELLTHAGFLTEIPLQGTFSERG</sequence>
<dbReference type="Proteomes" id="UP001301958">
    <property type="component" value="Unassembled WGS sequence"/>
</dbReference>
<feature type="transmembrane region" description="Helical" evidence="1">
    <location>
        <begin position="229"/>
        <end position="246"/>
    </location>
</feature>
<dbReference type="EMBL" id="MU865399">
    <property type="protein sequence ID" value="KAK4224238.1"/>
    <property type="molecule type" value="Genomic_DNA"/>
</dbReference>
<evidence type="ECO:0000313" key="3">
    <source>
        <dbReference type="Proteomes" id="UP001301958"/>
    </source>
</evidence>
<gene>
    <name evidence="2" type="ORF">QBC38DRAFT_24980</name>
</gene>
<accession>A0AAN7GTJ2</accession>
<comment type="caution">
    <text evidence="2">The sequence shown here is derived from an EMBL/GenBank/DDBJ whole genome shotgun (WGS) entry which is preliminary data.</text>
</comment>
<keyword evidence="3" id="KW-1185">Reference proteome</keyword>
<keyword evidence="1" id="KW-0812">Transmembrane</keyword>
<keyword evidence="1" id="KW-1133">Transmembrane helix</keyword>
<feature type="transmembrane region" description="Helical" evidence="1">
    <location>
        <begin position="81"/>
        <end position="102"/>
    </location>
</feature>
<protein>
    <submittedName>
        <fullName evidence="2">Uncharacterized protein</fullName>
    </submittedName>
</protein>
<dbReference type="PANTHER" id="PTHR37544:SF3">
    <property type="entry name" value="SPRAY"/>
    <property type="match status" value="1"/>
</dbReference>
<feature type="transmembrane region" description="Helical" evidence="1">
    <location>
        <begin position="299"/>
        <end position="320"/>
    </location>
</feature>
<reference evidence="2" key="2">
    <citation type="submission" date="2023-05" db="EMBL/GenBank/DDBJ databases">
        <authorList>
            <consortium name="Lawrence Berkeley National Laboratory"/>
            <person name="Steindorff A."/>
            <person name="Hensen N."/>
            <person name="Bonometti L."/>
            <person name="Westerberg I."/>
            <person name="Brannstrom I.O."/>
            <person name="Guillou S."/>
            <person name="Cros-Aarteil S."/>
            <person name="Calhoun S."/>
            <person name="Haridas S."/>
            <person name="Kuo A."/>
            <person name="Mondo S."/>
            <person name="Pangilinan J."/>
            <person name="Riley R."/>
            <person name="Labutti K."/>
            <person name="Andreopoulos B."/>
            <person name="Lipzen A."/>
            <person name="Chen C."/>
            <person name="Yanf M."/>
            <person name="Daum C."/>
            <person name="Ng V."/>
            <person name="Clum A."/>
            <person name="Ohm R."/>
            <person name="Martin F."/>
            <person name="Silar P."/>
            <person name="Natvig D."/>
            <person name="Lalanne C."/>
            <person name="Gautier V."/>
            <person name="Ament-Velasquez S.L."/>
            <person name="Kruys A."/>
            <person name="Hutchinson M.I."/>
            <person name="Powell A.J."/>
            <person name="Barry K."/>
            <person name="Miller A.N."/>
            <person name="Grigoriev I.V."/>
            <person name="Debuchy R."/>
            <person name="Gladieux P."/>
            <person name="Thoren M.H."/>
            <person name="Johannesson H."/>
        </authorList>
    </citation>
    <scope>NUCLEOTIDE SEQUENCE</scope>
    <source>
        <strain evidence="2">CBS 990.96</strain>
    </source>
</reference>